<dbReference type="eggNOG" id="COG1541">
    <property type="taxonomic scope" value="Bacteria"/>
</dbReference>
<dbReference type="InterPro" id="IPR042099">
    <property type="entry name" value="ANL_N_sf"/>
</dbReference>
<name>L0R926_9BACT</name>
<gene>
    <name evidence="2" type="ORF">DESAM_20440</name>
</gene>
<evidence type="ECO:0000259" key="1">
    <source>
        <dbReference type="Pfam" id="PF00501"/>
    </source>
</evidence>
<keyword evidence="3" id="KW-1185">Reference proteome</keyword>
<evidence type="ECO:0000313" key="3">
    <source>
        <dbReference type="Proteomes" id="UP000010808"/>
    </source>
</evidence>
<dbReference type="InterPro" id="IPR053158">
    <property type="entry name" value="CapK_Type1_Caps_Biosynth"/>
</dbReference>
<protein>
    <submittedName>
        <fullName evidence="2">Coenzyme F390 synthetase</fullName>
    </submittedName>
</protein>
<proteinExistence type="predicted"/>
<dbReference type="Proteomes" id="UP000010808">
    <property type="component" value="Chromosome"/>
</dbReference>
<accession>L0R926</accession>
<dbReference type="KEGG" id="dhy:DESAM_20440"/>
<dbReference type="HOGENOM" id="CLU_035301_0_0_7"/>
<dbReference type="AlphaFoldDB" id="L0R926"/>
<dbReference type="NCBIfam" id="NF045666">
    <property type="entry name" value="DVU1553_fam_AMP"/>
    <property type="match status" value="1"/>
</dbReference>
<dbReference type="InterPro" id="IPR000873">
    <property type="entry name" value="AMP-dep_synth/lig_dom"/>
</dbReference>
<dbReference type="PANTHER" id="PTHR36932:SF1">
    <property type="entry name" value="CAPSULAR POLYSACCHARIDE BIOSYNTHESIS PROTEIN"/>
    <property type="match status" value="1"/>
</dbReference>
<sequence length="447" mass="49357">MVPPFTGERLMTDRPLGSWLNLRMGRDPDMETVSAEELQNWQFELLRKTMFNAVQSCPFYRDRLAGIQIGAVHTPANLEKIPFTTAEDLRNGPESFLCVSQDEIARAVTLASSGSSGPPKRLFFTAGDLERTIEFFHYGMAPMLNKGETILAILPDSRPGGVGSIFAESNSRLGAETVLPVNPSDITTLLHLLLDSHSSCILGPAIQIHALARLMENKKIVINHVRSVLLCWDVLPKASMRTISRIFDCDIFSHWGMTETCLGGAVDCSPDSGMHLREPDFFIEIIDPVTGKQVPDGVKGEIVISTLSRRAMPLIRYRTGDVGCICDDDCSCGLPLRRLKAVEGRLDDGLTLPDGGRLTLNDLNDIILPHSDVLDFSVEYTPEKQELSIGLDLVPESRPDSAVYDSLMSYSKIKKAVQNHNLKITTRLANKDGKINSGFGKRSIIYK</sequence>
<organism evidence="2 3">
    <name type="scientific">Maridesulfovibrio hydrothermalis AM13 = DSM 14728</name>
    <dbReference type="NCBI Taxonomy" id="1121451"/>
    <lineage>
        <taxon>Bacteria</taxon>
        <taxon>Pseudomonadati</taxon>
        <taxon>Thermodesulfobacteriota</taxon>
        <taxon>Desulfovibrionia</taxon>
        <taxon>Desulfovibrionales</taxon>
        <taxon>Desulfovibrionaceae</taxon>
        <taxon>Maridesulfovibrio</taxon>
    </lineage>
</organism>
<evidence type="ECO:0000313" key="2">
    <source>
        <dbReference type="EMBL" id="CCO22727.1"/>
    </source>
</evidence>
<dbReference type="Pfam" id="PF00501">
    <property type="entry name" value="AMP-binding"/>
    <property type="match status" value="1"/>
</dbReference>
<dbReference type="PATRIC" id="fig|1121451.3.peg.702"/>
<dbReference type="SUPFAM" id="SSF56801">
    <property type="entry name" value="Acetyl-CoA synthetase-like"/>
    <property type="match status" value="1"/>
</dbReference>
<dbReference type="Gene3D" id="3.40.50.12780">
    <property type="entry name" value="N-terminal domain of ligase-like"/>
    <property type="match status" value="1"/>
</dbReference>
<dbReference type="EMBL" id="FO203522">
    <property type="protein sequence ID" value="CCO22727.1"/>
    <property type="molecule type" value="Genomic_DNA"/>
</dbReference>
<feature type="domain" description="AMP-dependent synthetase/ligase" evidence="1">
    <location>
        <begin position="109"/>
        <end position="305"/>
    </location>
</feature>
<dbReference type="PANTHER" id="PTHR36932">
    <property type="entry name" value="CAPSULAR POLYSACCHARIDE BIOSYNTHESIS PROTEIN"/>
    <property type="match status" value="1"/>
</dbReference>
<reference evidence="2 3" key="1">
    <citation type="submission" date="2012-10" db="EMBL/GenBank/DDBJ databases">
        <authorList>
            <person name="Genoscope - CEA"/>
        </authorList>
    </citation>
    <scope>NUCLEOTIDE SEQUENCE [LARGE SCALE GENOMIC DNA]</scope>
    <source>
        <strain evidence="3">AM13 / DSM 14728</strain>
    </source>
</reference>
<dbReference type="STRING" id="1121451.DESAM_20440"/>